<evidence type="ECO:0000313" key="2">
    <source>
        <dbReference type="Proteomes" id="UP000305401"/>
    </source>
</evidence>
<comment type="caution">
    <text evidence="1">The sequence shown here is derived from an EMBL/GenBank/DDBJ whole genome shotgun (WGS) entry which is preliminary data.</text>
</comment>
<gene>
    <name evidence="1" type="ORF">E5990_01330</name>
</gene>
<accession>A0AC61S8I9</accession>
<name>A0AC61S8I9_9BACT</name>
<dbReference type="EMBL" id="SSTG01000007">
    <property type="protein sequence ID" value="THG54944.1"/>
    <property type="molecule type" value="Genomic_DNA"/>
</dbReference>
<keyword evidence="2" id="KW-1185">Reference proteome</keyword>
<proteinExistence type="predicted"/>
<protein>
    <submittedName>
        <fullName evidence="1">NlpC/P60 family protein</fullName>
    </submittedName>
</protein>
<evidence type="ECO:0000313" key="1">
    <source>
        <dbReference type="EMBL" id="THG54944.1"/>
    </source>
</evidence>
<sequence>MRFSIRIFATIAIAAATTATAMAVSPLLQPAADKQVTPLKISLATSHLLAGLGNGITPIQADNNALIAGINLWKPEIPEIHPVEEAEETIPEYIDDMLGHASTFIGTRYRRGGKAPGGFDCSGFTSYVFRQFGVALNPTSRSQYTQGTQIETENLQPGDLVFFSGRAVSRKRVGHVGIVTEICPDGSFRFIHSSCSLGVTISHSQEKYYSRRYIGARRVE</sequence>
<organism evidence="1 2">
    <name type="scientific">Muribaculum caecicola</name>
    <dbReference type="NCBI Taxonomy" id="3038144"/>
    <lineage>
        <taxon>Bacteria</taxon>
        <taxon>Pseudomonadati</taxon>
        <taxon>Bacteroidota</taxon>
        <taxon>Bacteroidia</taxon>
        <taxon>Bacteroidales</taxon>
        <taxon>Muribaculaceae</taxon>
        <taxon>Muribaculum</taxon>
    </lineage>
</organism>
<dbReference type="Proteomes" id="UP000305401">
    <property type="component" value="Unassembled WGS sequence"/>
</dbReference>
<reference evidence="1" key="1">
    <citation type="submission" date="2019-04" db="EMBL/GenBank/DDBJ databases">
        <title>Microbes associate with the intestines of laboratory mice.</title>
        <authorList>
            <person name="Navarre W."/>
            <person name="Wong E."/>
            <person name="Huang K.C."/>
            <person name="Tropini C."/>
            <person name="Ng K."/>
            <person name="Yu B."/>
        </authorList>
    </citation>
    <scope>NUCLEOTIDE SEQUENCE</scope>
    <source>
        <strain evidence="1">NM86_A22</strain>
    </source>
</reference>